<dbReference type="AlphaFoldDB" id="A0A930H3X4"/>
<feature type="transmembrane region" description="Helical" evidence="3">
    <location>
        <begin position="154"/>
        <end position="181"/>
    </location>
</feature>
<accession>A0A930H3X4</accession>
<name>A0A930H3X4_9FIRM</name>
<comment type="caution">
    <text evidence="4">The sequence shown here is derived from an EMBL/GenBank/DDBJ whole genome shotgun (WGS) entry which is preliminary data.</text>
</comment>
<feature type="transmembrane region" description="Helical" evidence="3">
    <location>
        <begin position="6"/>
        <end position="27"/>
    </location>
</feature>
<keyword evidence="2 3" id="KW-1133">Transmembrane helix</keyword>
<keyword evidence="3" id="KW-0472">Membrane</keyword>
<feature type="transmembrane region" description="Helical" evidence="3">
    <location>
        <begin position="112"/>
        <end position="134"/>
    </location>
</feature>
<protein>
    <submittedName>
        <fullName evidence="4">ECF transporter S component</fullName>
    </submittedName>
</protein>
<dbReference type="Proteomes" id="UP000780721">
    <property type="component" value="Unassembled WGS sequence"/>
</dbReference>
<dbReference type="InterPro" id="IPR009825">
    <property type="entry name" value="ECF_substrate-spec-like"/>
</dbReference>
<evidence type="ECO:0000313" key="5">
    <source>
        <dbReference type="Proteomes" id="UP000780721"/>
    </source>
</evidence>
<reference evidence="4" key="1">
    <citation type="submission" date="2020-04" db="EMBL/GenBank/DDBJ databases">
        <title>Deep metagenomics examines the oral microbiome during advanced dental caries in children, revealing novel taxa and co-occurrences with host molecules.</title>
        <authorList>
            <person name="Baker J.L."/>
            <person name="Morton J.T."/>
            <person name="Dinis M."/>
            <person name="Alvarez R."/>
            <person name="Tran N.C."/>
            <person name="Knight R."/>
            <person name="Edlund A."/>
        </authorList>
    </citation>
    <scope>NUCLEOTIDE SEQUENCE</scope>
    <source>
        <strain evidence="4">JCVI_48_bin.5</strain>
    </source>
</reference>
<keyword evidence="1 3" id="KW-0812">Transmembrane</keyword>
<proteinExistence type="predicted"/>
<dbReference type="PANTHER" id="PTHR37815:SF3">
    <property type="entry name" value="UPF0397 PROTEIN SPR0429"/>
    <property type="match status" value="1"/>
</dbReference>
<feature type="transmembrane region" description="Helical" evidence="3">
    <location>
        <begin position="39"/>
        <end position="63"/>
    </location>
</feature>
<dbReference type="EMBL" id="JABZRB010000210">
    <property type="protein sequence ID" value="MBF1305604.1"/>
    <property type="molecule type" value="Genomic_DNA"/>
</dbReference>
<evidence type="ECO:0000256" key="3">
    <source>
        <dbReference type="SAM" id="Phobius"/>
    </source>
</evidence>
<evidence type="ECO:0000313" key="4">
    <source>
        <dbReference type="EMBL" id="MBF1305604.1"/>
    </source>
</evidence>
<gene>
    <name evidence="4" type="ORF">HXM91_07125</name>
</gene>
<organism evidence="4 5">
    <name type="scientific">Oribacterium sinus</name>
    <dbReference type="NCBI Taxonomy" id="237576"/>
    <lineage>
        <taxon>Bacteria</taxon>
        <taxon>Bacillati</taxon>
        <taxon>Bacillota</taxon>
        <taxon>Clostridia</taxon>
        <taxon>Lachnospirales</taxon>
        <taxon>Lachnospiraceae</taxon>
        <taxon>Oribacterium</taxon>
    </lineage>
</organism>
<dbReference type="PANTHER" id="PTHR37815">
    <property type="entry name" value="UPF0397 PROTEIN BC_2624-RELATED"/>
    <property type="match status" value="1"/>
</dbReference>
<dbReference type="Pfam" id="PF07155">
    <property type="entry name" value="ECF-ribofla_trS"/>
    <property type="match status" value="1"/>
</dbReference>
<evidence type="ECO:0000256" key="1">
    <source>
        <dbReference type="ARBA" id="ARBA00022692"/>
    </source>
</evidence>
<dbReference type="GO" id="GO:0016020">
    <property type="term" value="C:membrane"/>
    <property type="evidence" value="ECO:0007669"/>
    <property type="project" value="InterPro"/>
</dbReference>
<evidence type="ECO:0000256" key="2">
    <source>
        <dbReference type="ARBA" id="ARBA00022989"/>
    </source>
</evidence>
<dbReference type="Gene3D" id="1.10.1760.20">
    <property type="match status" value="1"/>
</dbReference>
<feature type="transmembrane region" description="Helical" evidence="3">
    <location>
        <begin position="75"/>
        <end position="100"/>
    </location>
</feature>
<sequence>MNQKTQRLALAALFAALSYAIFTFLQIKIPIGTDATSIHLGNAVVVVAALVLGGPLGGIAGAIGMAIGDVLDPVYLIYAPETLVCKTIIGLVVGFVAHKLGKIQETHDRKKIFKWVLLAAASGLFANVIMDPTIGYAYKLLILGKPAAELSFKFSLFATGINAITSTIVSVFVYMGLYPILRKQNMDTLRLA</sequence>